<evidence type="ECO:0000313" key="3">
    <source>
        <dbReference type="Proteomes" id="UP001243846"/>
    </source>
</evidence>
<reference evidence="3" key="1">
    <citation type="journal article" date="2019" name="Int. J. Syst. Evol. Microbiol.">
        <title>The Global Catalogue of Microorganisms (GCM) 10K type strain sequencing project: providing services to taxonomists for standard genome sequencing and annotation.</title>
        <authorList>
            <consortium name="The Broad Institute Genomics Platform"/>
            <consortium name="The Broad Institute Genome Sequencing Center for Infectious Disease"/>
            <person name="Wu L."/>
            <person name="Ma J."/>
        </authorList>
    </citation>
    <scope>NUCLEOTIDE SEQUENCE [LARGE SCALE GENOMIC DNA]</scope>
    <source>
        <strain evidence="3">CECT 8482</strain>
    </source>
</reference>
<gene>
    <name evidence="2" type="ORF">QWZ10_10650</name>
</gene>
<evidence type="ECO:0000313" key="2">
    <source>
        <dbReference type="EMBL" id="MDN3712142.1"/>
    </source>
</evidence>
<sequence>MSEPSDLLPSPAREAPIPIEPPGRVQTPALDRRPEQVSTESRDGATSSRPDEPARNAASARDAGSPGQTGAANDDAPAIGAGDDRSPARAFVPQPPALIAQEGGAEESPRLDDLAALQAEQPPAGRPADAGVVAPEAAASVAVGVIRMDPLDLSLPPDLGAWVFRPSAEPAGLRWSGPITRQNEAVSGVFVLECRLANASSVASACCGMRSNVLSRSGPPCIRSTLPLPRPSALRSWRRAAGWKGSAFPPSGR</sequence>
<feature type="compositionally biased region" description="Basic and acidic residues" evidence="1">
    <location>
        <begin position="30"/>
        <end position="54"/>
    </location>
</feature>
<evidence type="ECO:0000256" key="1">
    <source>
        <dbReference type="SAM" id="MobiDB-lite"/>
    </source>
</evidence>
<keyword evidence="3" id="KW-1185">Reference proteome</keyword>
<proteinExistence type="predicted"/>
<feature type="region of interest" description="Disordered" evidence="1">
    <location>
        <begin position="1"/>
        <end position="91"/>
    </location>
</feature>
<protein>
    <submittedName>
        <fullName evidence="2">Uncharacterized protein</fullName>
    </submittedName>
</protein>
<accession>A0ABT8D5X5</accession>
<dbReference type="Proteomes" id="UP001243846">
    <property type="component" value="Unassembled WGS sequence"/>
</dbReference>
<organism evidence="2 3">
    <name type="scientific">Paracoccus cavernae</name>
    <dbReference type="NCBI Taxonomy" id="1571207"/>
    <lineage>
        <taxon>Bacteria</taxon>
        <taxon>Pseudomonadati</taxon>
        <taxon>Pseudomonadota</taxon>
        <taxon>Alphaproteobacteria</taxon>
        <taxon>Rhodobacterales</taxon>
        <taxon>Paracoccaceae</taxon>
        <taxon>Paracoccus</taxon>
    </lineage>
</organism>
<dbReference type="EMBL" id="JAUFRC010000001">
    <property type="protein sequence ID" value="MDN3712142.1"/>
    <property type="molecule type" value="Genomic_DNA"/>
</dbReference>
<name>A0ABT8D5X5_9RHOB</name>
<comment type="caution">
    <text evidence="2">The sequence shown here is derived from an EMBL/GenBank/DDBJ whole genome shotgun (WGS) entry which is preliminary data.</text>
</comment>